<name>A0AAE3IYG0_9BACI</name>
<evidence type="ECO:0000313" key="1">
    <source>
        <dbReference type="EMBL" id="MCU9614355.1"/>
    </source>
</evidence>
<sequence>MDFLLLLPEHQRIVLEIDGRQHYTDDFTQQPSPSKYAEMVAEDRRLRLTGYEVYRFGGYELMGNNQEQLLQTKTAIKTFIEKLFEKHNLVLTHLT</sequence>
<organism evidence="1 2">
    <name type="scientific">Perspicuibacillus lycopersici</name>
    <dbReference type="NCBI Taxonomy" id="1325689"/>
    <lineage>
        <taxon>Bacteria</taxon>
        <taxon>Bacillati</taxon>
        <taxon>Bacillota</taxon>
        <taxon>Bacilli</taxon>
        <taxon>Bacillales</taxon>
        <taxon>Bacillaceae</taxon>
        <taxon>Perspicuibacillus</taxon>
    </lineage>
</organism>
<accession>A0AAE3IYG0</accession>
<keyword evidence="2" id="KW-1185">Reference proteome</keyword>
<protein>
    <recommendedName>
        <fullName evidence="3">DUF559 domain-containing protein</fullName>
    </recommendedName>
</protein>
<proteinExistence type="predicted"/>
<dbReference type="Proteomes" id="UP001209318">
    <property type="component" value="Unassembled WGS sequence"/>
</dbReference>
<gene>
    <name evidence="1" type="ORF">OEV98_12490</name>
</gene>
<evidence type="ECO:0008006" key="3">
    <source>
        <dbReference type="Google" id="ProtNLM"/>
    </source>
</evidence>
<evidence type="ECO:0000313" key="2">
    <source>
        <dbReference type="Proteomes" id="UP001209318"/>
    </source>
</evidence>
<reference evidence="1" key="1">
    <citation type="submission" date="2022-10" db="EMBL/GenBank/DDBJ databases">
        <title>Description of Fervidibacillus gen. nov. in the family Fervidibacillaceae fam. nov. with two species, Fervidibacillus albus sp. nov., and Fervidibacillus halotolerans sp. nov., isolated from tidal flat sediments.</title>
        <authorList>
            <person name="Kwon K.K."/>
            <person name="Yang S.-H."/>
        </authorList>
    </citation>
    <scope>NUCLEOTIDE SEQUENCE</scope>
    <source>
        <strain evidence="1">JCM 19140</strain>
    </source>
</reference>
<dbReference type="EMBL" id="JAOUSF010000004">
    <property type="protein sequence ID" value="MCU9614355.1"/>
    <property type="molecule type" value="Genomic_DNA"/>
</dbReference>
<comment type="caution">
    <text evidence="1">The sequence shown here is derived from an EMBL/GenBank/DDBJ whole genome shotgun (WGS) entry which is preliminary data.</text>
</comment>
<dbReference type="AlphaFoldDB" id="A0AAE3IYG0"/>
<dbReference type="RefSeq" id="WP_263073634.1">
    <property type="nucleotide sequence ID" value="NZ_JAOUSF010000004.1"/>
</dbReference>